<protein>
    <submittedName>
        <fullName evidence="2">Uncharacterized protein</fullName>
    </submittedName>
</protein>
<dbReference type="AlphaFoldDB" id="A0A1Y3EDR6"/>
<dbReference type="Proteomes" id="UP000243006">
    <property type="component" value="Unassembled WGS sequence"/>
</dbReference>
<feature type="non-terminal residue" evidence="2">
    <location>
        <position position="174"/>
    </location>
</feature>
<accession>A0A1Y3EDR6</accession>
<name>A0A1Y3EDR6_9BILA</name>
<sequence>KSSAGGAGRQPAIDPAHGPGGLQPKVELPPVDCSAIVELKSQKRIFQAELHTTGNDGPHQQQQHQHIVEQSVPKAAAGVDNFEEQADSAAASVATSEGDCIFFTDDDMLVESTIMAGGDVPSEEADRPEALFVVWRRLLCCLGDVNRIDNPEAHLRVLEVLASVIGQLSKIDDA</sequence>
<dbReference type="EMBL" id="LVZM01018591">
    <property type="protein sequence ID" value="OUC41987.1"/>
    <property type="molecule type" value="Genomic_DNA"/>
</dbReference>
<evidence type="ECO:0000313" key="2">
    <source>
        <dbReference type="EMBL" id="OUC41987.1"/>
    </source>
</evidence>
<feature type="region of interest" description="Disordered" evidence="1">
    <location>
        <begin position="1"/>
        <end position="27"/>
    </location>
</feature>
<comment type="caution">
    <text evidence="2">The sequence shown here is derived from an EMBL/GenBank/DDBJ whole genome shotgun (WGS) entry which is preliminary data.</text>
</comment>
<reference evidence="2 3" key="1">
    <citation type="submission" date="2015-04" db="EMBL/GenBank/DDBJ databases">
        <title>Draft genome of the roundworm Trichinella nativa.</title>
        <authorList>
            <person name="Mitreva M."/>
        </authorList>
    </citation>
    <scope>NUCLEOTIDE SEQUENCE [LARGE SCALE GENOMIC DNA]</scope>
    <source>
        <strain evidence="2 3">ISS45</strain>
    </source>
</reference>
<proteinExistence type="predicted"/>
<organism evidence="2 3">
    <name type="scientific">Trichinella nativa</name>
    <dbReference type="NCBI Taxonomy" id="6335"/>
    <lineage>
        <taxon>Eukaryota</taxon>
        <taxon>Metazoa</taxon>
        <taxon>Ecdysozoa</taxon>
        <taxon>Nematoda</taxon>
        <taxon>Enoplea</taxon>
        <taxon>Dorylaimia</taxon>
        <taxon>Trichinellida</taxon>
        <taxon>Trichinellidae</taxon>
        <taxon>Trichinella</taxon>
    </lineage>
</organism>
<evidence type="ECO:0000256" key="1">
    <source>
        <dbReference type="SAM" id="MobiDB-lite"/>
    </source>
</evidence>
<evidence type="ECO:0000313" key="3">
    <source>
        <dbReference type="Proteomes" id="UP000243006"/>
    </source>
</evidence>
<feature type="non-terminal residue" evidence="2">
    <location>
        <position position="1"/>
    </location>
</feature>
<gene>
    <name evidence="2" type="ORF">D917_10531</name>
</gene>